<dbReference type="InterPro" id="IPR001845">
    <property type="entry name" value="HTH_ArsR_DNA-bd_dom"/>
</dbReference>
<dbReference type="CDD" id="cd00090">
    <property type="entry name" value="HTH_ARSR"/>
    <property type="match status" value="1"/>
</dbReference>
<dbReference type="PANTHER" id="PTHR39168:SF1">
    <property type="entry name" value="TRANSCRIPTIONAL REGULATORY PROTEIN"/>
    <property type="match status" value="1"/>
</dbReference>
<dbReference type="SUPFAM" id="SSF46785">
    <property type="entry name" value="Winged helix' DNA-binding domain"/>
    <property type="match status" value="1"/>
</dbReference>
<proteinExistence type="predicted"/>
<dbReference type="InterPro" id="IPR036388">
    <property type="entry name" value="WH-like_DNA-bd_sf"/>
</dbReference>
<protein>
    <submittedName>
        <fullName evidence="2">Winged helix-turn-helix domain-containing protein</fullName>
    </submittedName>
</protein>
<dbReference type="InterPro" id="IPR011991">
    <property type="entry name" value="ArsR-like_HTH"/>
</dbReference>
<dbReference type="RefSeq" id="WP_344446475.1">
    <property type="nucleotide sequence ID" value="NZ_BAAALF010000248.1"/>
</dbReference>
<dbReference type="PANTHER" id="PTHR39168">
    <property type="entry name" value="TRANSCRIPTIONAL REGULATOR-RELATED"/>
    <property type="match status" value="1"/>
</dbReference>
<evidence type="ECO:0000313" key="2">
    <source>
        <dbReference type="EMBL" id="GAA1274373.1"/>
    </source>
</evidence>
<comment type="caution">
    <text evidence="2">The sequence shown here is derived from an EMBL/GenBank/DDBJ whole genome shotgun (WGS) entry which is preliminary data.</text>
</comment>
<dbReference type="InterPro" id="IPR036390">
    <property type="entry name" value="WH_DNA-bd_sf"/>
</dbReference>
<dbReference type="Proteomes" id="UP001500037">
    <property type="component" value="Unassembled WGS sequence"/>
</dbReference>
<dbReference type="PROSITE" id="PS50987">
    <property type="entry name" value="HTH_ARSR_2"/>
    <property type="match status" value="1"/>
</dbReference>
<dbReference type="Gene3D" id="1.10.10.10">
    <property type="entry name" value="Winged helix-like DNA-binding domain superfamily/Winged helix DNA-binding domain"/>
    <property type="match status" value="1"/>
</dbReference>
<accession>A0ABN1X032</accession>
<organism evidence="2 3">
    <name type="scientific">Kitasatospora nipponensis</name>
    <dbReference type="NCBI Taxonomy" id="258049"/>
    <lineage>
        <taxon>Bacteria</taxon>
        <taxon>Bacillati</taxon>
        <taxon>Actinomycetota</taxon>
        <taxon>Actinomycetes</taxon>
        <taxon>Kitasatosporales</taxon>
        <taxon>Streptomycetaceae</taxon>
        <taxon>Kitasatospora</taxon>
    </lineage>
</organism>
<evidence type="ECO:0000313" key="3">
    <source>
        <dbReference type="Proteomes" id="UP001500037"/>
    </source>
</evidence>
<evidence type="ECO:0000259" key="1">
    <source>
        <dbReference type="PROSITE" id="PS50987"/>
    </source>
</evidence>
<feature type="domain" description="HTH arsR-type" evidence="1">
    <location>
        <begin position="6"/>
        <end position="101"/>
    </location>
</feature>
<keyword evidence="3" id="KW-1185">Reference proteome</keyword>
<gene>
    <name evidence="2" type="ORF">GCM10009665_72340</name>
</gene>
<sequence>MDHQREGRDIGVDLAAVARLLADRTRADFCLALLDGRAWTATELARRAGVAASSATEHLNVLVRGGLLVEERHGRHRYLRMTDPRVLALIESLAALAPHRTAEPRSLSGSGRRRALARARLCYDHLAGELGLAVTDSMADRGLLAWGSDPSLTAQGAAWLDDLGIALPEASRRPLVRACLDWTERRPHLGGAVGAALCGHALAAGWVTRIGTTRALAVTELGSEALRDHIGLSAATEPPSHDRRQAR</sequence>
<name>A0ABN1X032_9ACTN</name>
<dbReference type="Pfam" id="PF12840">
    <property type="entry name" value="HTH_20"/>
    <property type="match status" value="1"/>
</dbReference>
<reference evidence="2 3" key="1">
    <citation type="journal article" date="2019" name="Int. J. Syst. Evol. Microbiol.">
        <title>The Global Catalogue of Microorganisms (GCM) 10K type strain sequencing project: providing services to taxonomists for standard genome sequencing and annotation.</title>
        <authorList>
            <consortium name="The Broad Institute Genomics Platform"/>
            <consortium name="The Broad Institute Genome Sequencing Center for Infectious Disease"/>
            <person name="Wu L."/>
            <person name="Ma J."/>
        </authorList>
    </citation>
    <scope>NUCLEOTIDE SEQUENCE [LARGE SCALE GENOMIC DNA]</scope>
    <source>
        <strain evidence="2 3">JCM 13004</strain>
    </source>
</reference>
<dbReference type="InterPro" id="IPR052543">
    <property type="entry name" value="HTH_Metal-responsive_Reg"/>
</dbReference>
<dbReference type="EMBL" id="BAAALF010000248">
    <property type="protein sequence ID" value="GAA1274373.1"/>
    <property type="molecule type" value="Genomic_DNA"/>
</dbReference>
<dbReference type="SMART" id="SM00418">
    <property type="entry name" value="HTH_ARSR"/>
    <property type="match status" value="1"/>
</dbReference>